<evidence type="ECO:0000313" key="6">
    <source>
        <dbReference type="Proteomes" id="UP000620366"/>
    </source>
</evidence>
<dbReference type="EMBL" id="JACRSP010000003">
    <property type="protein sequence ID" value="MBC8536516.1"/>
    <property type="molecule type" value="Genomic_DNA"/>
</dbReference>
<evidence type="ECO:0000256" key="3">
    <source>
        <dbReference type="ARBA" id="ARBA00022679"/>
    </source>
</evidence>
<comment type="similarity">
    <text evidence="1">Belongs to the glycosyltransferase 2 family.</text>
</comment>
<accession>A0A926DET1</accession>
<dbReference type="GO" id="GO:0016757">
    <property type="term" value="F:glycosyltransferase activity"/>
    <property type="evidence" value="ECO:0007669"/>
    <property type="project" value="UniProtKB-KW"/>
</dbReference>
<keyword evidence="3" id="KW-0808">Transferase</keyword>
<evidence type="ECO:0000256" key="4">
    <source>
        <dbReference type="SAM" id="Phobius"/>
    </source>
</evidence>
<proteinExistence type="inferred from homology"/>
<evidence type="ECO:0000256" key="2">
    <source>
        <dbReference type="ARBA" id="ARBA00022676"/>
    </source>
</evidence>
<dbReference type="AlphaFoldDB" id="A0A926DET1"/>
<feature type="transmembrane region" description="Helical" evidence="4">
    <location>
        <begin position="336"/>
        <end position="355"/>
    </location>
</feature>
<evidence type="ECO:0000313" key="5">
    <source>
        <dbReference type="EMBL" id="MBC8536516.1"/>
    </source>
</evidence>
<keyword evidence="6" id="KW-1185">Reference proteome</keyword>
<feature type="transmembrane region" description="Helical" evidence="4">
    <location>
        <begin position="6"/>
        <end position="29"/>
    </location>
</feature>
<organism evidence="5 6">
    <name type="scientific">Feifania hominis</name>
    <dbReference type="NCBI Taxonomy" id="2763660"/>
    <lineage>
        <taxon>Bacteria</taxon>
        <taxon>Bacillati</taxon>
        <taxon>Bacillota</taxon>
        <taxon>Clostridia</taxon>
        <taxon>Eubacteriales</taxon>
        <taxon>Feifaniaceae</taxon>
        <taxon>Feifania</taxon>
    </lineage>
</organism>
<keyword evidence="2" id="KW-0328">Glycosyltransferase</keyword>
<dbReference type="PANTHER" id="PTHR43630">
    <property type="entry name" value="POLY-BETA-1,6-N-ACETYL-D-GLUCOSAMINE SYNTHASE"/>
    <property type="match status" value="1"/>
</dbReference>
<dbReference type="RefSeq" id="WP_249300360.1">
    <property type="nucleotide sequence ID" value="NZ_JACRSP010000003.1"/>
</dbReference>
<comment type="caution">
    <text evidence="5">The sequence shown here is derived from an EMBL/GenBank/DDBJ whole genome shotgun (WGS) entry which is preliminary data.</text>
</comment>
<feature type="transmembrane region" description="Helical" evidence="4">
    <location>
        <begin position="300"/>
        <end position="324"/>
    </location>
</feature>
<dbReference type="CDD" id="cd06438">
    <property type="entry name" value="EpsO_like"/>
    <property type="match status" value="1"/>
</dbReference>
<evidence type="ECO:0000256" key="1">
    <source>
        <dbReference type="ARBA" id="ARBA00006739"/>
    </source>
</evidence>
<dbReference type="PANTHER" id="PTHR43630:SF1">
    <property type="entry name" value="POLY-BETA-1,6-N-ACETYL-D-GLUCOSAMINE SYNTHASE"/>
    <property type="match status" value="1"/>
</dbReference>
<keyword evidence="4" id="KW-1133">Transmembrane helix</keyword>
<sequence>MYQAITTFNFVIFALFLLCYSYQAFYVAVPLFRRRRKNDNPALHRYAVVISARNEQAVIGELLDSLAAQSYPDECYDVYVVADNCTDETARIAREHGAIVMERFNSRLVGKGYSLDYAFKAIERERGLRAYEGYFVFDADNVLDENYLAEMNRTFDLGYRVVTSYRNSKNYDSNWISAGYALWFLRESKYLNGSRMLLGTGCAISGTGFLVSSDIIARDGGWKYHLLTEDIEFSVANAIEGEVIGYCDSAVLYDEQPIRFRDSWNQRLRWTKGFYQVFRRYGARLARGVFGRRGFQCYDMLMTIAPATILTLVTVVCNSAVFLYGLQSGRTLLAELCLAQVFGAVFGVYLSLFLFGLVTTITEWRQIHCVWYRKILYLFTFPIFILTYVPIAMVALFKKVTWKPIAHTVIKSVQEIRQ</sequence>
<dbReference type="Pfam" id="PF13641">
    <property type="entry name" value="Glyco_tranf_2_3"/>
    <property type="match status" value="1"/>
</dbReference>
<name>A0A926DET1_9FIRM</name>
<dbReference type="SUPFAM" id="SSF53448">
    <property type="entry name" value="Nucleotide-diphospho-sugar transferases"/>
    <property type="match status" value="1"/>
</dbReference>
<dbReference type="InterPro" id="IPR029044">
    <property type="entry name" value="Nucleotide-diphossugar_trans"/>
</dbReference>
<keyword evidence="4" id="KW-0812">Transmembrane</keyword>
<feature type="transmembrane region" description="Helical" evidence="4">
    <location>
        <begin position="375"/>
        <end position="397"/>
    </location>
</feature>
<dbReference type="Proteomes" id="UP000620366">
    <property type="component" value="Unassembled WGS sequence"/>
</dbReference>
<keyword evidence="4" id="KW-0472">Membrane</keyword>
<dbReference type="Gene3D" id="3.90.550.10">
    <property type="entry name" value="Spore Coat Polysaccharide Biosynthesis Protein SpsA, Chain A"/>
    <property type="match status" value="1"/>
</dbReference>
<gene>
    <name evidence="5" type="ORF">H8695_07450</name>
</gene>
<reference evidence="5" key="1">
    <citation type="submission" date="2020-08" db="EMBL/GenBank/DDBJ databases">
        <title>Genome public.</title>
        <authorList>
            <person name="Liu C."/>
            <person name="Sun Q."/>
        </authorList>
    </citation>
    <scope>NUCLEOTIDE SEQUENCE</scope>
    <source>
        <strain evidence="5">BX7</strain>
    </source>
</reference>
<protein>
    <submittedName>
        <fullName evidence="5">Glycosyltransferase family 2 protein</fullName>
    </submittedName>
</protein>